<organism evidence="2 3">
    <name type="scientific">Pythium insidiosum</name>
    <name type="common">Pythiosis disease agent</name>
    <dbReference type="NCBI Taxonomy" id="114742"/>
    <lineage>
        <taxon>Eukaryota</taxon>
        <taxon>Sar</taxon>
        <taxon>Stramenopiles</taxon>
        <taxon>Oomycota</taxon>
        <taxon>Peronosporomycetes</taxon>
        <taxon>Pythiales</taxon>
        <taxon>Pythiaceae</taxon>
        <taxon>Pythium</taxon>
    </lineage>
</organism>
<dbReference type="Pfam" id="PF02458">
    <property type="entry name" value="Transferase"/>
    <property type="match status" value="1"/>
</dbReference>
<evidence type="ECO:0000313" key="2">
    <source>
        <dbReference type="EMBL" id="KAJ0399299.1"/>
    </source>
</evidence>
<dbReference type="GO" id="GO:0016747">
    <property type="term" value="F:acyltransferase activity, transferring groups other than amino-acyl groups"/>
    <property type="evidence" value="ECO:0007669"/>
    <property type="project" value="TreeGrafter"/>
</dbReference>
<name>A0AAD5M9C9_PYTIN</name>
<reference evidence="2" key="1">
    <citation type="submission" date="2021-12" db="EMBL/GenBank/DDBJ databases">
        <title>Prjna785345.</title>
        <authorList>
            <person name="Rujirawat T."/>
            <person name="Krajaejun T."/>
        </authorList>
    </citation>
    <scope>NUCLEOTIDE SEQUENCE</scope>
    <source>
        <strain evidence="2">Pi057C3</strain>
    </source>
</reference>
<keyword evidence="3" id="KW-1185">Reference proteome</keyword>
<evidence type="ECO:0008006" key="4">
    <source>
        <dbReference type="Google" id="ProtNLM"/>
    </source>
</evidence>
<protein>
    <recommendedName>
        <fullName evidence="4">Transferase</fullName>
    </recommendedName>
</protein>
<dbReference type="SUPFAM" id="SSF52777">
    <property type="entry name" value="CoA-dependent acyltransferases"/>
    <property type="match status" value="1"/>
</dbReference>
<keyword evidence="1" id="KW-0808">Transferase</keyword>
<dbReference type="Gene3D" id="3.30.559.10">
    <property type="entry name" value="Chloramphenicol acetyltransferase-like domain"/>
    <property type="match status" value="2"/>
</dbReference>
<dbReference type="EMBL" id="JAKCXM010000187">
    <property type="protein sequence ID" value="KAJ0399299.1"/>
    <property type="molecule type" value="Genomic_DNA"/>
</dbReference>
<dbReference type="PANTHER" id="PTHR31642">
    <property type="entry name" value="TRICHOTHECENE 3-O-ACETYLTRANSFERASE"/>
    <property type="match status" value="1"/>
</dbReference>
<gene>
    <name evidence="2" type="ORF">P43SY_000138</name>
</gene>
<dbReference type="PANTHER" id="PTHR31642:SF310">
    <property type="entry name" value="FATTY ALCOHOL:CAFFEOYL-COA ACYLTRANSFERASE"/>
    <property type="match status" value="1"/>
</dbReference>
<comment type="caution">
    <text evidence="2">The sequence shown here is derived from an EMBL/GenBank/DDBJ whole genome shotgun (WGS) entry which is preliminary data.</text>
</comment>
<accession>A0AAD5M9C9</accession>
<dbReference type="AlphaFoldDB" id="A0AAD5M9C9"/>
<dbReference type="InterPro" id="IPR023213">
    <property type="entry name" value="CAT-like_dom_sf"/>
</dbReference>
<proteinExistence type="predicted"/>
<dbReference type="InterPro" id="IPR050317">
    <property type="entry name" value="Plant_Fungal_Acyltransferase"/>
</dbReference>
<evidence type="ECO:0000313" key="3">
    <source>
        <dbReference type="Proteomes" id="UP001209570"/>
    </source>
</evidence>
<evidence type="ECO:0000256" key="1">
    <source>
        <dbReference type="ARBA" id="ARBA00022679"/>
    </source>
</evidence>
<dbReference type="Proteomes" id="UP001209570">
    <property type="component" value="Unassembled WGS sequence"/>
</dbReference>
<sequence>MLSPMDAVMAPFGLHLLYVYPAPTASSFDLERLQTSFYSLIEEDYPVFLGRLYKDDVTGAVGVEPTPDSQSLGAKSISFVVDTDSKVTTNEAIDSASLTLLPSARNKESGELLRVKCSRLADGGLALGFDMPHCMLDGEGMFTFVKTWARHYRGAPRSPSDAICHDRHLLNPRGAKPALEHPEFLVPPVSVAAPVLTTLEAPPPASLPPKTAMKPFHLAPEQLRELKALVCDENAYASTVDAVTALFTLLITQARGHTEDVKITTGVNGRRRFDPPLPHNYAGNVIFNALSTYSATELQKSSRDSLRMIARRIRASIQQRDESFMRDAIEFIASQSPVKWSDIRVGTNFFFGPDLMFTSWVNHGMYDAEFEATKPWYVGPPRLPLCDGLSIIMEAQRGDTGLDVVVLLEEKALQRLEKLWPTCLSQLR</sequence>